<name>A0ABQ0AQ46_9RHOB</name>
<reference evidence="2 3" key="1">
    <citation type="submission" date="2024-04" db="EMBL/GenBank/DDBJ databases">
        <title>Draft genome sequence of Pseudophaeobacter arcticus NBRC 116598.</title>
        <authorList>
            <person name="Miyakawa T."/>
            <person name="Kusuya Y."/>
            <person name="Miura T."/>
        </authorList>
    </citation>
    <scope>NUCLEOTIDE SEQUENCE [LARGE SCALE GENOMIC DNA]</scope>
    <source>
        <strain evidence="2 3">SU-CL00105</strain>
    </source>
</reference>
<comment type="caution">
    <text evidence="2">The sequence shown here is derived from an EMBL/GenBank/DDBJ whole genome shotgun (WGS) entry which is preliminary data.</text>
</comment>
<organism evidence="2 3">
    <name type="scientific">Pseudophaeobacter arcticus</name>
    <dbReference type="NCBI Taxonomy" id="385492"/>
    <lineage>
        <taxon>Bacteria</taxon>
        <taxon>Pseudomonadati</taxon>
        <taxon>Pseudomonadota</taxon>
        <taxon>Alphaproteobacteria</taxon>
        <taxon>Rhodobacterales</taxon>
        <taxon>Paracoccaceae</taxon>
        <taxon>Pseudophaeobacter</taxon>
    </lineage>
</organism>
<evidence type="ECO:0000313" key="3">
    <source>
        <dbReference type="Proteomes" id="UP001441944"/>
    </source>
</evidence>
<protein>
    <recommendedName>
        <fullName evidence="4">TPR repeat</fullName>
    </recommendedName>
</protein>
<accession>A0ABQ0AQ46</accession>
<proteinExistence type="predicted"/>
<dbReference type="Gene3D" id="1.25.40.10">
    <property type="entry name" value="Tetratricopeptide repeat domain"/>
    <property type="match status" value="2"/>
</dbReference>
<dbReference type="Pfam" id="PF08238">
    <property type="entry name" value="Sel1"/>
    <property type="match status" value="10"/>
</dbReference>
<keyword evidence="3" id="KW-1185">Reference proteome</keyword>
<dbReference type="SUPFAM" id="SSF81901">
    <property type="entry name" value="HCP-like"/>
    <property type="match status" value="3"/>
</dbReference>
<dbReference type="InterPro" id="IPR011990">
    <property type="entry name" value="TPR-like_helical_dom_sf"/>
</dbReference>
<feature type="region of interest" description="Disordered" evidence="1">
    <location>
        <begin position="1"/>
        <end position="39"/>
    </location>
</feature>
<dbReference type="SMART" id="SM00671">
    <property type="entry name" value="SEL1"/>
    <property type="match status" value="10"/>
</dbReference>
<gene>
    <name evidence="2" type="ORF">NBRC116598_34460</name>
</gene>
<evidence type="ECO:0000256" key="1">
    <source>
        <dbReference type="SAM" id="MobiDB-lite"/>
    </source>
</evidence>
<dbReference type="InterPro" id="IPR006597">
    <property type="entry name" value="Sel1-like"/>
</dbReference>
<evidence type="ECO:0000313" key="2">
    <source>
        <dbReference type="EMBL" id="GAA6198001.1"/>
    </source>
</evidence>
<evidence type="ECO:0008006" key="4">
    <source>
        <dbReference type="Google" id="ProtNLM"/>
    </source>
</evidence>
<sequence>MSPPLLAQEAEQATQSDAQVQTEQGAALPGPLPGPLPGMDKIEQAWAAGDFVFVRNGLQRHAEETGTPLAQYRYGRVLLEGRGGPRDPQGAKLWLEKAAAQTHAEASVLLARIYLSAPAGSPDRDLARAAQLFKSAAARGNGEAQYYLGLLYGNGTGVDADPQEAFTWLLAAAENGHVAGQFELSRAYARGVGVAENAAAALRWMEAAATEGHAEAQFYLAYALDQGQGVTQNRGAALNWLHRSAEGGFVQSQLALGRKYLSGDGLAHNPQEALRWLGAAAQAGSVGAMAVLGRAYLGDMGIAADLRQADILLRRASDAGHAGASYDLASLFAGQIELGQAAVPEVDLRQALVLYRRAVDQGSEAAVLQLGRMAGRGELQGLLAPHHAVPWASVAAAAGDSGALDWLRTAARDGIRPAQTALALWMLEQPETEAASAGQAAEWLLIASEAGDSTAQHHLGRLYIQGSGVEQDYVQAHKWLNIAAAGGSSAALELRAVAADLMVPEQIAAAQEAARTFFAQVQSGPQAAQK</sequence>
<dbReference type="PANTHER" id="PTHR11102">
    <property type="entry name" value="SEL-1-LIKE PROTEIN"/>
    <property type="match status" value="1"/>
</dbReference>
<dbReference type="EMBL" id="BAABWU010000017">
    <property type="protein sequence ID" value="GAA6198001.1"/>
    <property type="molecule type" value="Genomic_DNA"/>
</dbReference>
<dbReference type="Proteomes" id="UP001441944">
    <property type="component" value="Unassembled WGS sequence"/>
</dbReference>
<dbReference type="RefSeq" id="WP_353401824.1">
    <property type="nucleotide sequence ID" value="NZ_BAABWU010000017.1"/>
</dbReference>
<dbReference type="InterPro" id="IPR050767">
    <property type="entry name" value="Sel1_AlgK"/>
</dbReference>
<feature type="compositionally biased region" description="Polar residues" evidence="1">
    <location>
        <begin position="11"/>
        <end position="24"/>
    </location>
</feature>
<dbReference type="PANTHER" id="PTHR11102:SF160">
    <property type="entry name" value="ERAD-ASSOCIATED E3 UBIQUITIN-PROTEIN LIGASE COMPONENT HRD3"/>
    <property type="match status" value="1"/>
</dbReference>